<dbReference type="GO" id="GO:0004180">
    <property type="term" value="F:carboxypeptidase activity"/>
    <property type="evidence" value="ECO:0007669"/>
    <property type="project" value="UniProtKB-KW"/>
</dbReference>
<evidence type="ECO:0000313" key="9">
    <source>
        <dbReference type="EMBL" id="NEB83619.1"/>
    </source>
</evidence>
<keyword evidence="2 9" id="KW-0121">Carboxypeptidase</keyword>
<comment type="similarity">
    <text evidence="1">Belongs to the peptidase S66 family.</text>
</comment>
<dbReference type="SUPFAM" id="SSF141986">
    <property type="entry name" value="LD-carboxypeptidase A C-terminal domain-like"/>
    <property type="match status" value="1"/>
</dbReference>
<evidence type="ECO:0000256" key="2">
    <source>
        <dbReference type="ARBA" id="ARBA00022645"/>
    </source>
</evidence>
<protein>
    <submittedName>
        <fullName evidence="9">LD-carboxypeptidase</fullName>
    </submittedName>
</protein>
<dbReference type="AlphaFoldDB" id="A0A6G3SL51"/>
<evidence type="ECO:0000256" key="5">
    <source>
        <dbReference type="ARBA" id="ARBA00022825"/>
    </source>
</evidence>
<feature type="active site" description="Nucleophile" evidence="6">
    <location>
        <position position="124"/>
    </location>
</feature>
<keyword evidence="3" id="KW-0645">Protease</keyword>
<dbReference type="PANTHER" id="PTHR30237">
    <property type="entry name" value="MURAMOYLTETRAPEPTIDE CARBOXYPEPTIDASE"/>
    <property type="match status" value="1"/>
</dbReference>
<dbReference type="Pfam" id="PF02016">
    <property type="entry name" value="Peptidase_S66"/>
    <property type="match status" value="1"/>
</dbReference>
<gene>
    <name evidence="9" type="ORF">G3I43_05390</name>
</gene>
<keyword evidence="4" id="KW-0378">Hydrolase</keyword>
<dbReference type="SUPFAM" id="SSF52317">
    <property type="entry name" value="Class I glutamine amidotransferase-like"/>
    <property type="match status" value="1"/>
</dbReference>
<keyword evidence="5" id="KW-0720">Serine protease</keyword>
<dbReference type="GO" id="GO:0006508">
    <property type="term" value="P:proteolysis"/>
    <property type="evidence" value="ECO:0007669"/>
    <property type="project" value="UniProtKB-KW"/>
</dbReference>
<dbReference type="Gene3D" id="3.50.30.60">
    <property type="entry name" value="LD-carboxypeptidase A C-terminal domain-like"/>
    <property type="match status" value="1"/>
</dbReference>
<name>A0A6G3SL51_STRAQ</name>
<dbReference type="InterPro" id="IPR040449">
    <property type="entry name" value="Peptidase_S66_N"/>
</dbReference>
<dbReference type="InterPro" id="IPR027461">
    <property type="entry name" value="Carboxypeptidase_A_C_sf"/>
</dbReference>
<proteinExistence type="inferred from homology"/>
<organism evidence="9">
    <name type="scientific">Streptomyces anulatus</name>
    <name type="common">Streptomyces chrysomallus</name>
    <dbReference type="NCBI Taxonomy" id="1892"/>
    <lineage>
        <taxon>Bacteria</taxon>
        <taxon>Bacillati</taxon>
        <taxon>Actinomycetota</taxon>
        <taxon>Actinomycetes</taxon>
        <taxon>Kitasatosporales</taxon>
        <taxon>Streptomycetaceae</taxon>
        <taxon>Streptomyces</taxon>
    </lineage>
</organism>
<sequence length="320" mass="33167">MIREDRGPAAALARPPRLRPGSRVAVVAPSGPVPADRLEEGLAILRDWGLEPVVGAHVRTVHPELDYLAGSDAGRAEDFGRAWCDPSVEAVICARGGYGAHRMVDLVDWAAVRAAGPKVFVGYSDITVLHEALALHAGFATLHGPMVATETFLKDAATRDHLRATLFAPETVTTLGLESAGALVPGRARGVLYGGCVSLLAAGTGTPGGRTHARGGLLVIEDTGEEPYRLDGILTRLVRSGALDGVAGVACGSWQECGPYEKIRAVLADRLGPLGIPVVEELGFGHGPTALTIPLGVTAVLDAPADGGRCTLTVEAPALR</sequence>
<dbReference type="InterPro" id="IPR029062">
    <property type="entry name" value="Class_I_gatase-like"/>
</dbReference>
<comment type="caution">
    <text evidence="9">The sequence shown here is derived from an EMBL/GenBank/DDBJ whole genome shotgun (WGS) entry which is preliminary data.</text>
</comment>
<reference evidence="9" key="1">
    <citation type="submission" date="2020-01" db="EMBL/GenBank/DDBJ databases">
        <title>Insect and environment-associated Actinomycetes.</title>
        <authorList>
            <person name="Currrie C."/>
            <person name="Chevrette M."/>
            <person name="Carlson C."/>
            <person name="Stubbendieck R."/>
            <person name="Wendt-Pienkowski E."/>
        </authorList>
    </citation>
    <scope>NUCLEOTIDE SEQUENCE</scope>
    <source>
        <strain evidence="9">SID505</strain>
    </source>
</reference>
<feature type="domain" description="LD-carboxypeptidase N-terminal" evidence="7">
    <location>
        <begin position="24"/>
        <end position="144"/>
    </location>
</feature>
<dbReference type="CDD" id="cd07025">
    <property type="entry name" value="Peptidase_S66"/>
    <property type="match status" value="1"/>
</dbReference>
<dbReference type="InterPro" id="IPR027478">
    <property type="entry name" value="LdcA_N"/>
</dbReference>
<dbReference type="PANTHER" id="PTHR30237:SF2">
    <property type="entry name" value="MUREIN TETRAPEPTIDE CARBOXYPEPTIDASE"/>
    <property type="match status" value="1"/>
</dbReference>
<feature type="active site" description="Charge relay system" evidence="6">
    <location>
        <position position="221"/>
    </location>
</feature>
<accession>A0A6G3SL51</accession>
<evidence type="ECO:0000259" key="8">
    <source>
        <dbReference type="Pfam" id="PF17676"/>
    </source>
</evidence>
<evidence type="ECO:0000256" key="6">
    <source>
        <dbReference type="PIRSR" id="PIRSR028757-1"/>
    </source>
</evidence>
<dbReference type="EMBL" id="JAAGMK010000129">
    <property type="protein sequence ID" value="NEB83619.1"/>
    <property type="molecule type" value="Genomic_DNA"/>
</dbReference>
<dbReference type="InterPro" id="IPR040921">
    <property type="entry name" value="Peptidase_S66C"/>
</dbReference>
<evidence type="ECO:0000256" key="3">
    <source>
        <dbReference type="ARBA" id="ARBA00022670"/>
    </source>
</evidence>
<evidence type="ECO:0000256" key="1">
    <source>
        <dbReference type="ARBA" id="ARBA00010233"/>
    </source>
</evidence>
<dbReference type="Gene3D" id="3.40.50.10740">
    <property type="entry name" value="Class I glutamine amidotransferase-like"/>
    <property type="match status" value="1"/>
</dbReference>
<evidence type="ECO:0000256" key="4">
    <source>
        <dbReference type="ARBA" id="ARBA00022801"/>
    </source>
</evidence>
<dbReference type="PIRSF" id="PIRSF028757">
    <property type="entry name" value="LD-carboxypeptidase"/>
    <property type="match status" value="1"/>
</dbReference>
<dbReference type="GO" id="GO:0008236">
    <property type="term" value="F:serine-type peptidase activity"/>
    <property type="evidence" value="ECO:0007669"/>
    <property type="project" value="UniProtKB-KW"/>
</dbReference>
<feature type="domain" description="LD-carboxypeptidase C-terminal" evidence="8">
    <location>
        <begin position="189"/>
        <end position="300"/>
    </location>
</feature>
<evidence type="ECO:0000259" key="7">
    <source>
        <dbReference type="Pfam" id="PF02016"/>
    </source>
</evidence>
<dbReference type="Pfam" id="PF17676">
    <property type="entry name" value="Peptidase_S66C"/>
    <property type="match status" value="1"/>
</dbReference>
<dbReference type="InterPro" id="IPR003507">
    <property type="entry name" value="S66_fam"/>
</dbReference>
<dbReference type="RefSeq" id="WP_164256753.1">
    <property type="nucleotide sequence ID" value="NZ_JAAGMK010000129.1"/>
</dbReference>
<feature type="active site" description="Charge relay system" evidence="6">
    <location>
        <position position="286"/>
    </location>
</feature>